<name>A0ABY8BLY9_AFICR</name>
<sequence length="337" mass="38702">MALDESFSRRLLSATPGDLEIFVHHLVSLETTKYLDHDRYGGSGDMGRDVVGFLTRSRHEGEWHNFQCKQYRRPLGPAYILEELGKLFYYASRGHFILPSKYVFVVPNNFSQPARDLLDRKTELKHRFLDEWDIHCIAKITKGVRIPLDDAIREKIESFDFNGVESWEHGKLLTLPNATYAAAKTFGDDPGEAPRGVVPDMVDLLSEHYGEQLRNVYSEHDGHDYQDAAAVLAHPEHGEDFQMHRRRYFDAVEFERHFSIKVDQKNVDEYRENLLATVRDTYASTSGLVRVRSVMNAAGAARVGGLFDRHSRVTAMVRQGTCHVFANEGTMPWWKKE</sequence>
<accession>A0ABY8BLY9</accession>
<dbReference type="InterPro" id="IPR046914">
    <property type="entry name" value="ABC-3C_CTD6"/>
</dbReference>
<protein>
    <recommendedName>
        <fullName evidence="1">ABC-three component systems C-terminal domain-containing protein</fullName>
    </recommendedName>
</protein>
<evidence type="ECO:0000259" key="1">
    <source>
        <dbReference type="Pfam" id="PF20282"/>
    </source>
</evidence>
<evidence type="ECO:0000313" key="3">
    <source>
        <dbReference type="Proteomes" id="UP001213907"/>
    </source>
</evidence>
<gene>
    <name evidence="2" type="ORF">AFIC_002567</name>
</gene>
<dbReference type="SUPFAM" id="SSF52980">
    <property type="entry name" value="Restriction endonuclease-like"/>
    <property type="match status" value="1"/>
</dbReference>
<organism evidence="2 3">
    <name type="scientific">Afipia carboxydohydrogena</name>
    <name type="common">Pseudomonas carboxydohydrogena</name>
    <dbReference type="NCBI Taxonomy" id="290"/>
    <lineage>
        <taxon>Bacteria</taxon>
        <taxon>Pseudomonadati</taxon>
        <taxon>Pseudomonadota</taxon>
        <taxon>Alphaproteobacteria</taxon>
        <taxon>Hyphomicrobiales</taxon>
        <taxon>Nitrobacteraceae</taxon>
        <taxon>Afipia</taxon>
    </lineage>
</organism>
<dbReference type="RefSeq" id="WP_275246626.1">
    <property type="nucleotide sequence ID" value="NZ_BAABDX010000001.1"/>
</dbReference>
<dbReference type="Proteomes" id="UP001213907">
    <property type="component" value="Chromosome"/>
</dbReference>
<feature type="domain" description="ABC-three component systems C-terminal" evidence="1">
    <location>
        <begin position="208"/>
        <end position="333"/>
    </location>
</feature>
<dbReference type="EMBL" id="CP113162">
    <property type="protein sequence ID" value="WEF51005.1"/>
    <property type="molecule type" value="Genomic_DNA"/>
</dbReference>
<dbReference type="InterPro" id="IPR011335">
    <property type="entry name" value="Restrct_endonuc-II-like"/>
</dbReference>
<keyword evidence="3" id="KW-1185">Reference proteome</keyword>
<dbReference type="Pfam" id="PF20282">
    <property type="entry name" value="CTD6"/>
    <property type="match status" value="1"/>
</dbReference>
<proteinExistence type="predicted"/>
<reference evidence="2 3" key="1">
    <citation type="submission" date="2022-11" db="EMBL/GenBank/DDBJ databases">
        <authorList>
            <person name="Siebert D."/>
            <person name="Busche T."/>
            <person name="Saydam E."/>
            <person name="Kalinowski J."/>
            <person name="Ruckert C."/>
            <person name="Blombach B."/>
        </authorList>
    </citation>
    <scope>NUCLEOTIDE SEQUENCE [LARGE SCALE GENOMIC DNA]</scope>
    <source>
        <strain evidence="2 3">DSM 1083</strain>
    </source>
</reference>
<evidence type="ECO:0000313" key="2">
    <source>
        <dbReference type="EMBL" id="WEF51005.1"/>
    </source>
</evidence>